<keyword evidence="1" id="KW-0812">Transmembrane</keyword>
<evidence type="ECO:0000313" key="4">
    <source>
        <dbReference type="Proteomes" id="UP000604001"/>
    </source>
</evidence>
<dbReference type="RefSeq" id="WP_186347340.1">
    <property type="nucleotide sequence ID" value="NZ_BMMR01000001.1"/>
</dbReference>
<organism evidence="3 4">
    <name type="scientific">Nocardioides deserti</name>
    <dbReference type="NCBI Taxonomy" id="1588644"/>
    <lineage>
        <taxon>Bacteria</taxon>
        <taxon>Bacillati</taxon>
        <taxon>Actinomycetota</taxon>
        <taxon>Actinomycetes</taxon>
        <taxon>Propionibacteriales</taxon>
        <taxon>Nocardioidaceae</taxon>
        <taxon>Nocardioides</taxon>
    </lineage>
</organism>
<evidence type="ECO:0000313" key="3">
    <source>
        <dbReference type="EMBL" id="MBC2962149.1"/>
    </source>
</evidence>
<name>A0ABR6UCH3_9ACTN</name>
<dbReference type="Pfam" id="PF12555">
    <property type="entry name" value="SteA-like_C"/>
    <property type="match status" value="1"/>
</dbReference>
<feature type="transmembrane region" description="Helical" evidence="1">
    <location>
        <begin position="360"/>
        <end position="380"/>
    </location>
</feature>
<keyword evidence="1" id="KW-1133">Transmembrane helix</keyword>
<dbReference type="EMBL" id="JACMYC010000017">
    <property type="protein sequence ID" value="MBC2962149.1"/>
    <property type="molecule type" value="Genomic_DNA"/>
</dbReference>
<dbReference type="InterPro" id="IPR022215">
    <property type="entry name" value="SteA-like_C"/>
</dbReference>
<comment type="caution">
    <text evidence="3">The sequence shown here is derived from an EMBL/GenBank/DDBJ whole genome shotgun (WGS) entry which is preliminary data.</text>
</comment>
<dbReference type="InterPro" id="IPR047795">
    <property type="entry name" value="Put_SteA-like"/>
</dbReference>
<accession>A0ABR6UCH3</accession>
<keyword evidence="1" id="KW-0472">Membrane</keyword>
<feature type="domain" description="SteA-like C-terminal" evidence="2">
    <location>
        <begin position="346"/>
        <end position="395"/>
    </location>
</feature>
<keyword evidence="4" id="KW-1185">Reference proteome</keyword>
<proteinExistence type="predicted"/>
<protein>
    <submittedName>
        <fullName evidence="3">Thiamine pyrophosphokinase</fullName>
    </submittedName>
</protein>
<dbReference type="NCBIfam" id="NF040608">
    <property type="entry name" value="division_SteA"/>
    <property type="match status" value="1"/>
</dbReference>
<reference evidence="3 4" key="1">
    <citation type="submission" date="2020-08" db="EMBL/GenBank/DDBJ databases">
        <title>novel species in genus Nocardioides.</title>
        <authorList>
            <person name="Zhang G."/>
        </authorList>
    </citation>
    <scope>NUCLEOTIDE SEQUENCE [LARGE SCALE GENOMIC DNA]</scope>
    <source>
        <strain evidence="3 4">SC8A-24</strain>
    </source>
</reference>
<evidence type="ECO:0000259" key="2">
    <source>
        <dbReference type="Pfam" id="PF12555"/>
    </source>
</evidence>
<gene>
    <name evidence="3" type="ORF">H7344_17800</name>
</gene>
<evidence type="ECO:0000256" key="1">
    <source>
        <dbReference type="SAM" id="Phobius"/>
    </source>
</evidence>
<dbReference type="Proteomes" id="UP000604001">
    <property type="component" value="Unassembled WGS sequence"/>
</dbReference>
<sequence>MRLPTRPQTSVLPGVAGTARVERRARVLLPRLRPGDIAVLEHPALDRATAQRLVDAQVAAVVNVAPMVSGRYPNLGPEVLLRAGVPMVDGVGSEGLAALTDGRRVRLHAGTVLEDAGHDGADGGRVLASGRALDADTVEAELARARQGLATQLETFTHNSAAFLQREQDLLLHGVGVPVPATRIAGRTVVVVADGPEVEAELTLLRPYLREQEPVVVAVGRSVDTVRGIGRRPDVVVVDAAVPDGVPTAAALKAARDVVVRTGRGTSGKELVESLDRLGIRPLRIETDATAEDAALLLADAGDAAVVIGVGMHATLEEFLDRERSGLASTYLTRLKLGARLVDAAAVPFLYSGRVRPHHLLLVMVAGLVALAAAVGVTPVGQGWADQLSETLQGLLP</sequence>